<accession>A0A2H3DL68</accession>
<dbReference type="AlphaFoldDB" id="A0A2H3DL68"/>
<evidence type="ECO:0000313" key="2">
    <source>
        <dbReference type="Proteomes" id="UP000217790"/>
    </source>
</evidence>
<dbReference type="OrthoDB" id="2831558at2759"/>
<keyword evidence="2" id="KW-1185">Reference proteome</keyword>
<sequence>MAPHIIPSDRRLIVPYLTQPDLSRSNAIVKPSGAANIVSYIDWQGTVALPYFQSISLPDAILYEGKLISMPDDPFASPELPSDVPPELKEQADLEWRLAKRQRIMSRVLLQKIPLRLQAAQLPQGDLISSIPDVALRCYADGPQFLRRLVYRLCDLWPDIMDNSSSPIECPVQLTEADRARDREEISVMMHYIECKEHFVTQIQCDPDGWVTGAHMDEVHENWAEGREAWNEEEAGGPYPLEDGMWSYHLT</sequence>
<protein>
    <submittedName>
        <fullName evidence="1">Uncharacterized protein</fullName>
    </submittedName>
</protein>
<dbReference type="Proteomes" id="UP000217790">
    <property type="component" value="Unassembled WGS sequence"/>
</dbReference>
<gene>
    <name evidence="1" type="ORF">ARMGADRAFT_755366</name>
</gene>
<proteinExistence type="predicted"/>
<dbReference type="GO" id="GO:0005739">
    <property type="term" value="C:mitochondrion"/>
    <property type="evidence" value="ECO:0007669"/>
    <property type="project" value="TreeGrafter"/>
</dbReference>
<dbReference type="InParanoid" id="A0A2H3DL68"/>
<reference evidence="2" key="1">
    <citation type="journal article" date="2017" name="Nat. Ecol. Evol.">
        <title>Genome expansion and lineage-specific genetic innovations in the forest pathogenic fungi Armillaria.</title>
        <authorList>
            <person name="Sipos G."/>
            <person name="Prasanna A.N."/>
            <person name="Walter M.C."/>
            <person name="O'Connor E."/>
            <person name="Balint B."/>
            <person name="Krizsan K."/>
            <person name="Kiss B."/>
            <person name="Hess J."/>
            <person name="Varga T."/>
            <person name="Slot J."/>
            <person name="Riley R."/>
            <person name="Boka B."/>
            <person name="Rigling D."/>
            <person name="Barry K."/>
            <person name="Lee J."/>
            <person name="Mihaltcheva S."/>
            <person name="LaButti K."/>
            <person name="Lipzen A."/>
            <person name="Waldron R."/>
            <person name="Moloney N.M."/>
            <person name="Sperisen C."/>
            <person name="Kredics L."/>
            <person name="Vagvoelgyi C."/>
            <person name="Patrignani A."/>
            <person name="Fitzpatrick D."/>
            <person name="Nagy I."/>
            <person name="Doyle S."/>
            <person name="Anderson J.B."/>
            <person name="Grigoriev I.V."/>
            <person name="Gueldener U."/>
            <person name="Muensterkoetter M."/>
            <person name="Nagy L.G."/>
        </authorList>
    </citation>
    <scope>NUCLEOTIDE SEQUENCE [LARGE SCALE GENOMIC DNA]</scope>
    <source>
        <strain evidence="2">Ar21-2</strain>
    </source>
</reference>
<dbReference type="EMBL" id="KZ293651">
    <property type="protein sequence ID" value="PBK95971.1"/>
    <property type="molecule type" value="Genomic_DNA"/>
</dbReference>
<organism evidence="1 2">
    <name type="scientific">Armillaria gallica</name>
    <name type="common">Bulbous honey fungus</name>
    <name type="synonym">Armillaria bulbosa</name>
    <dbReference type="NCBI Taxonomy" id="47427"/>
    <lineage>
        <taxon>Eukaryota</taxon>
        <taxon>Fungi</taxon>
        <taxon>Dikarya</taxon>
        <taxon>Basidiomycota</taxon>
        <taxon>Agaricomycotina</taxon>
        <taxon>Agaricomycetes</taxon>
        <taxon>Agaricomycetidae</taxon>
        <taxon>Agaricales</taxon>
        <taxon>Marasmiineae</taxon>
        <taxon>Physalacriaceae</taxon>
        <taxon>Armillaria</taxon>
    </lineage>
</organism>
<name>A0A2H3DL68_ARMGA</name>
<evidence type="ECO:0000313" key="1">
    <source>
        <dbReference type="EMBL" id="PBK95971.1"/>
    </source>
</evidence>
<dbReference type="InterPro" id="IPR051035">
    <property type="entry name" value="Mito_inheritance_9"/>
</dbReference>
<dbReference type="PANTHER" id="PTHR36091">
    <property type="entry name" value="ALTERED INHERITANCE OF MITOCHONDRIA PROTEIN 9, MITOCHONDRIAL"/>
    <property type="match status" value="1"/>
</dbReference>
<dbReference type="PANTHER" id="PTHR36091:SF1">
    <property type="entry name" value="ALTERED INHERITANCE OF MITOCHONDRIA PROTEIN 9, MITOCHONDRIAL"/>
    <property type="match status" value="1"/>
</dbReference>